<dbReference type="InterPro" id="IPR013766">
    <property type="entry name" value="Thioredoxin_domain"/>
</dbReference>
<organism evidence="2 3">
    <name type="scientific">Sulfuricurvum kujiense</name>
    <dbReference type="NCBI Taxonomy" id="148813"/>
    <lineage>
        <taxon>Bacteria</taxon>
        <taxon>Pseudomonadati</taxon>
        <taxon>Campylobacterota</taxon>
        <taxon>Epsilonproteobacteria</taxon>
        <taxon>Campylobacterales</taxon>
        <taxon>Sulfurimonadaceae</taxon>
        <taxon>Sulfuricurvum</taxon>
    </lineage>
</organism>
<evidence type="ECO:0000313" key="3">
    <source>
        <dbReference type="Proteomes" id="UP000228859"/>
    </source>
</evidence>
<dbReference type="RefSeq" id="WP_294894074.1">
    <property type="nucleotide sequence ID" value="NZ_DLUI01000044.1"/>
</dbReference>
<dbReference type="AlphaFoldDB" id="A0A2D3WP92"/>
<comment type="caution">
    <text evidence="2">The sequence shown here is derived from an EMBL/GenBank/DDBJ whole genome shotgun (WGS) entry which is preliminary data.</text>
</comment>
<accession>A0A2D3WP92</accession>
<evidence type="ECO:0000259" key="1">
    <source>
        <dbReference type="Pfam" id="PF00085"/>
    </source>
</evidence>
<dbReference type="InterPro" id="IPR036249">
    <property type="entry name" value="Thioredoxin-like_sf"/>
</dbReference>
<name>A0A2D3WP92_9BACT</name>
<evidence type="ECO:0000313" key="2">
    <source>
        <dbReference type="EMBL" id="DAB39069.1"/>
    </source>
</evidence>
<dbReference type="Gene3D" id="3.40.30.10">
    <property type="entry name" value="Glutaredoxin"/>
    <property type="match status" value="1"/>
</dbReference>
<dbReference type="SUPFAM" id="SSF52833">
    <property type="entry name" value="Thioredoxin-like"/>
    <property type="match status" value="1"/>
</dbReference>
<reference evidence="2 3" key="1">
    <citation type="journal article" date="2017" name="Front. Microbiol.">
        <title>Comparative Genomic Analysis of the Class Epsilonproteobacteria and Proposed Reclassification to Epsilonbacteraeota (phyl. nov.).</title>
        <authorList>
            <person name="Waite D.W."/>
            <person name="Vanwonterghem I."/>
            <person name="Rinke C."/>
            <person name="Parks D.H."/>
            <person name="Zhang Y."/>
            <person name="Takai K."/>
            <person name="Sievert S.M."/>
            <person name="Simon J."/>
            <person name="Campbell B.J."/>
            <person name="Hanson T.E."/>
            <person name="Woyke T."/>
            <person name="Klotz M.G."/>
            <person name="Hugenholtz P."/>
        </authorList>
    </citation>
    <scope>NUCLEOTIDE SEQUENCE [LARGE SCALE GENOMIC DNA]</scope>
    <source>
        <strain evidence="2">UBA12443</strain>
    </source>
</reference>
<gene>
    <name evidence="2" type="ORF">CFH83_02710</name>
</gene>
<dbReference type="Proteomes" id="UP000228859">
    <property type="component" value="Unassembled WGS sequence"/>
</dbReference>
<protein>
    <submittedName>
        <fullName evidence="2">Thiol reductase thioredoxin</fullName>
    </submittedName>
</protein>
<sequence>MQTLELLNQTLNTNDAVMLYFSAPTCNVCHALKPKLVEAIRTEFPTFVIESIDIAETPEIASHFTVFTIPTVLIFFQGREFLRKSRHMSVGEVISDIRRPYSLMAGN</sequence>
<feature type="domain" description="Thioredoxin" evidence="1">
    <location>
        <begin position="8"/>
        <end position="80"/>
    </location>
</feature>
<proteinExistence type="predicted"/>
<dbReference type="CDD" id="cd02947">
    <property type="entry name" value="TRX_family"/>
    <property type="match status" value="1"/>
</dbReference>
<dbReference type="Pfam" id="PF00085">
    <property type="entry name" value="Thioredoxin"/>
    <property type="match status" value="1"/>
</dbReference>
<dbReference type="EMBL" id="DLUI01000044">
    <property type="protein sequence ID" value="DAB39069.1"/>
    <property type="molecule type" value="Genomic_DNA"/>
</dbReference>